<gene>
    <name evidence="13 16" type="primary">cysC</name>
    <name evidence="16" type="ORF">ERJ70_05460</name>
</gene>
<protein>
    <recommendedName>
        <fullName evidence="5 13">Adenylyl-sulfate kinase</fullName>
        <ecNumber evidence="5 13">2.7.1.25</ecNumber>
    </recommendedName>
    <alternativeName>
        <fullName evidence="11 13">APS kinase</fullName>
    </alternativeName>
    <alternativeName>
        <fullName evidence="12 13">ATP adenosine-5'-phosphosulfate 3'-phosphotransferase</fullName>
    </alternativeName>
    <alternativeName>
        <fullName evidence="10 13">Adenosine-5'-phosphosulfate kinase</fullName>
    </alternativeName>
</protein>
<keyword evidence="9 13" id="KW-0067">ATP-binding</keyword>
<proteinExistence type="inferred from homology"/>
<keyword evidence="17" id="KW-1185">Reference proteome</keyword>
<dbReference type="PANTHER" id="PTHR11055:SF1">
    <property type="entry name" value="PAPS SYNTHETASE, ISOFORM D"/>
    <property type="match status" value="1"/>
</dbReference>
<dbReference type="Pfam" id="PF01583">
    <property type="entry name" value="APS_kinase"/>
    <property type="match status" value="1"/>
</dbReference>
<evidence type="ECO:0000256" key="3">
    <source>
        <dbReference type="ARBA" id="ARBA00004806"/>
    </source>
</evidence>
<keyword evidence="8 13" id="KW-0418">Kinase</keyword>
<evidence type="ECO:0000256" key="11">
    <source>
        <dbReference type="ARBA" id="ARBA00031393"/>
    </source>
</evidence>
<comment type="pathway">
    <text evidence="3 13 14">Sulfur metabolism; hydrogen sulfide biosynthesis; sulfite from sulfate: step 2/3.</text>
</comment>
<evidence type="ECO:0000256" key="10">
    <source>
        <dbReference type="ARBA" id="ARBA00029724"/>
    </source>
</evidence>
<dbReference type="EC" id="2.7.1.25" evidence="5 13"/>
<comment type="similarity">
    <text evidence="4 13 14">Belongs to the APS kinase family.</text>
</comment>
<dbReference type="EMBL" id="CP046956">
    <property type="protein sequence ID" value="QTM98793.1"/>
    <property type="molecule type" value="Genomic_DNA"/>
</dbReference>
<sequence length="201" mass="23080">MRQNHIIWHPATVTKSDRQKLNNHKSCALWFTGYSGSGKSTLANELDYQLHELGIRSFVLDGDNIRHGLNKELGFSPKDRVENIRRVGEVAKLFVDSGQIVMTAFISPYRKDRDQVRKIFEEGEFHEIFIDCPFDVCESRDPKGLYQKARKGIIQDFTGIDSPYEAPINPELTINTEHCTVKQAAETIIKYLEEQNLLPKN</sequence>
<feature type="domain" description="APS kinase" evidence="15">
    <location>
        <begin position="25"/>
        <end position="175"/>
    </location>
</feature>
<dbReference type="SUPFAM" id="SSF52540">
    <property type="entry name" value="P-loop containing nucleoside triphosphate hydrolases"/>
    <property type="match status" value="1"/>
</dbReference>
<organism evidence="16 17">
    <name type="scientific">Sediminibacillus dalangtanensis</name>
    <dbReference type="NCBI Taxonomy" id="2729421"/>
    <lineage>
        <taxon>Bacteria</taxon>
        <taxon>Bacillati</taxon>
        <taxon>Bacillota</taxon>
        <taxon>Bacilli</taxon>
        <taxon>Bacillales</taxon>
        <taxon>Bacillaceae</taxon>
        <taxon>Sediminibacillus</taxon>
    </lineage>
</organism>
<feature type="active site" description="Phosphoserine intermediate" evidence="13">
    <location>
        <position position="107"/>
    </location>
</feature>
<dbReference type="InterPro" id="IPR002891">
    <property type="entry name" value="APS"/>
</dbReference>
<evidence type="ECO:0000256" key="4">
    <source>
        <dbReference type="ARBA" id="ARBA00007008"/>
    </source>
</evidence>
<evidence type="ECO:0000256" key="1">
    <source>
        <dbReference type="ARBA" id="ARBA00001823"/>
    </source>
</evidence>
<dbReference type="InterPro" id="IPR027417">
    <property type="entry name" value="P-loop_NTPase"/>
</dbReference>
<feature type="binding site" evidence="13">
    <location>
        <begin position="33"/>
        <end position="40"/>
    </location>
    <ligand>
        <name>ATP</name>
        <dbReference type="ChEBI" id="CHEBI:30616"/>
    </ligand>
</feature>
<evidence type="ECO:0000256" key="7">
    <source>
        <dbReference type="ARBA" id="ARBA00022741"/>
    </source>
</evidence>
<evidence type="ECO:0000256" key="12">
    <source>
        <dbReference type="ARBA" id="ARBA00031464"/>
    </source>
</evidence>
<dbReference type="RefSeq" id="WP_209367746.1">
    <property type="nucleotide sequence ID" value="NZ_CP046956.1"/>
</dbReference>
<evidence type="ECO:0000256" key="6">
    <source>
        <dbReference type="ARBA" id="ARBA00022679"/>
    </source>
</evidence>
<evidence type="ECO:0000256" key="2">
    <source>
        <dbReference type="ARBA" id="ARBA00002632"/>
    </source>
</evidence>
<dbReference type="NCBIfam" id="TIGR00455">
    <property type="entry name" value="apsK"/>
    <property type="match status" value="1"/>
</dbReference>
<dbReference type="GO" id="GO:0004020">
    <property type="term" value="F:adenylylsulfate kinase activity"/>
    <property type="evidence" value="ECO:0007669"/>
    <property type="project" value="UniProtKB-EC"/>
</dbReference>
<comment type="catalytic activity">
    <reaction evidence="1 13 14">
        <text>adenosine 5'-phosphosulfate + ATP = 3'-phosphoadenylyl sulfate + ADP + H(+)</text>
        <dbReference type="Rhea" id="RHEA:24152"/>
        <dbReference type="ChEBI" id="CHEBI:15378"/>
        <dbReference type="ChEBI" id="CHEBI:30616"/>
        <dbReference type="ChEBI" id="CHEBI:58243"/>
        <dbReference type="ChEBI" id="CHEBI:58339"/>
        <dbReference type="ChEBI" id="CHEBI:456216"/>
        <dbReference type="EC" id="2.7.1.25"/>
    </reaction>
</comment>
<keyword evidence="7 13" id="KW-0547">Nucleotide-binding</keyword>
<evidence type="ECO:0000313" key="16">
    <source>
        <dbReference type="EMBL" id="QTM98793.1"/>
    </source>
</evidence>
<dbReference type="CDD" id="cd02027">
    <property type="entry name" value="APSK"/>
    <property type="match status" value="1"/>
</dbReference>
<evidence type="ECO:0000256" key="5">
    <source>
        <dbReference type="ARBA" id="ARBA00012121"/>
    </source>
</evidence>
<dbReference type="PANTHER" id="PTHR11055">
    <property type="entry name" value="BIFUNCTIONAL 3'-PHOSPHOADENOSINE 5'-PHOSPHOSULFATE SYNTHASE"/>
    <property type="match status" value="1"/>
</dbReference>
<dbReference type="HAMAP" id="MF_00065">
    <property type="entry name" value="Adenylyl_sulf_kinase"/>
    <property type="match status" value="1"/>
</dbReference>
<comment type="function">
    <text evidence="2 13 14">Catalyzes the synthesis of activated sulfate.</text>
</comment>
<reference evidence="16 17" key="1">
    <citation type="submission" date="2019-12" db="EMBL/GenBank/DDBJ databases">
        <title>The whole genome sequencing of a strain isolated from a Mars analog, Dalangtan Playa.</title>
        <authorList>
            <person name="Huang T."/>
        </authorList>
    </citation>
    <scope>NUCLEOTIDE SEQUENCE [LARGE SCALE GENOMIC DNA]</scope>
    <source>
        <strain evidence="16 17">DP4-553-S</strain>
    </source>
</reference>
<dbReference type="InterPro" id="IPR059117">
    <property type="entry name" value="APS_kinase_dom"/>
</dbReference>
<keyword evidence="6 13" id="KW-0808">Transferase</keyword>
<evidence type="ECO:0000256" key="8">
    <source>
        <dbReference type="ARBA" id="ARBA00022777"/>
    </source>
</evidence>
<evidence type="ECO:0000256" key="9">
    <source>
        <dbReference type="ARBA" id="ARBA00022840"/>
    </source>
</evidence>
<name>A0ABX7VQM0_9BACI</name>
<dbReference type="Proteomes" id="UP000665043">
    <property type="component" value="Chromosome"/>
</dbReference>
<evidence type="ECO:0000256" key="14">
    <source>
        <dbReference type="RuleBase" id="RU004347"/>
    </source>
</evidence>
<dbReference type="NCBIfam" id="NF003013">
    <property type="entry name" value="PRK03846.1"/>
    <property type="match status" value="1"/>
</dbReference>
<evidence type="ECO:0000256" key="13">
    <source>
        <dbReference type="HAMAP-Rule" id="MF_00065"/>
    </source>
</evidence>
<keyword evidence="13" id="KW-0597">Phosphoprotein</keyword>
<evidence type="ECO:0000259" key="15">
    <source>
        <dbReference type="Pfam" id="PF01583"/>
    </source>
</evidence>
<evidence type="ECO:0000313" key="17">
    <source>
        <dbReference type="Proteomes" id="UP000665043"/>
    </source>
</evidence>
<dbReference type="Gene3D" id="3.40.50.300">
    <property type="entry name" value="P-loop containing nucleotide triphosphate hydrolases"/>
    <property type="match status" value="1"/>
</dbReference>
<accession>A0ABX7VQM0</accession>